<reference evidence="1" key="1">
    <citation type="submission" date="2015-07" db="EMBL/GenBank/DDBJ databases">
        <title>MeaNS - Measles Nucleotide Surveillance Program.</title>
        <authorList>
            <person name="Tran T."/>
            <person name="Druce J."/>
        </authorList>
    </citation>
    <scope>NUCLEOTIDE SEQUENCE</scope>
    <source>
        <strain evidence="1">UCB-OBI-ISO-001</strain>
        <tissue evidence="1">Gonad</tissue>
    </source>
</reference>
<proteinExistence type="predicted"/>
<gene>
    <name evidence="1" type="ORF">OCBIM_22016253mg</name>
</gene>
<sequence length="71" mass="8364">MEYHCSFTSSFLRSCLLKHSVFKLSLDLAHILKIHWSKRTARTKLEMMPTARSFHAVIINKDKQDRNLFGQ</sequence>
<organism evidence="1">
    <name type="scientific">Octopus bimaculoides</name>
    <name type="common">California two-spotted octopus</name>
    <dbReference type="NCBI Taxonomy" id="37653"/>
    <lineage>
        <taxon>Eukaryota</taxon>
        <taxon>Metazoa</taxon>
        <taxon>Spiralia</taxon>
        <taxon>Lophotrochozoa</taxon>
        <taxon>Mollusca</taxon>
        <taxon>Cephalopoda</taxon>
        <taxon>Coleoidea</taxon>
        <taxon>Octopodiformes</taxon>
        <taxon>Octopoda</taxon>
        <taxon>Incirrata</taxon>
        <taxon>Octopodidae</taxon>
        <taxon>Octopus</taxon>
    </lineage>
</organism>
<dbReference type="AlphaFoldDB" id="A0A0L8HF56"/>
<protein>
    <submittedName>
        <fullName evidence="1">Uncharacterized protein</fullName>
    </submittedName>
</protein>
<dbReference type="EMBL" id="KQ418333">
    <property type="protein sequence ID" value="KOF87729.1"/>
    <property type="molecule type" value="Genomic_DNA"/>
</dbReference>
<evidence type="ECO:0000313" key="1">
    <source>
        <dbReference type="EMBL" id="KOF87729.1"/>
    </source>
</evidence>
<accession>A0A0L8HF56</accession>
<name>A0A0L8HF56_OCTBM</name>